<dbReference type="Proteomes" id="UP000005237">
    <property type="component" value="Unassembled WGS sequence"/>
</dbReference>
<name>A0A8R1E3S8_CAEJA</name>
<reference evidence="3" key="1">
    <citation type="submission" date="2010-08" db="EMBL/GenBank/DDBJ databases">
        <authorList>
            <consortium name="Caenorhabditis japonica Sequencing Consortium"/>
            <person name="Wilson R.K."/>
        </authorList>
    </citation>
    <scope>NUCLEOTIDE SEQUENCE [LARGE SCALE GENOMIC DNA]</scope>
    <source>
        <strain evidence="3">DF5081</strain>
    </source>
</reference>
<reference evidence="2" key="2">
    <citation type="submission" date="2022-06" db="UniProtKB">
        <authorList>
            <consortium name="EnsemblMetazoa"/>
        </authorList>
    </citation>
    <scope>IDENTIFICATION</scope>
    <source>
        <strain evidence="2">DF5081</strain>
    </source>
</reference>
<feature type="region of interest" description="Disordered" evidence="1">
    <location>
        <begin position="193"/>
        <end position="375"/>
    </location>
</feature>
<protein>
    <submittedName>
        <fullName evidence="2">Uncharacterized protein</fullName>
    </submittedName>
</protein>
<feature type="compositionally biased region" description="Basic residues" evidence="1">
    <location>
        <begin position="249"/>
        <end position="261"/>
    </location>
</feature>
<feature type="region of interest" description="Disordered" evidence="1">
    <location>
        <begin position="115"/>
        <end position="149"/>
    </location>
</feature>
<accession>A0A8R1E3S8</accession>
<sequence>MGGSKNAQAPKKLEVLKLKISTGQFPLDSTLHIKKAVDVISSQIRHWNLGIQKSSEDARLLLEYFGALVKHVSDTPNKNGNSKWEPPVTRPTDADDTDLRVLIKKNIRELREAMPIADSMKLSESPEREQEDVRAPERSSETTTTVTSSEVAVEPVVRVIKRRNHSHPVPYFLTEDYLDRPRRTTKKNYALEDEMESEMVPKKRTRQKRENGEATSSELSPYNLTGTHLENDPLLNAPPSTAVAAPRRGTSRRGRGRRRGGFRGGRGSRGGYRHLAVASINPPDTDQPPHEPLFDADLDALHGDMGESFELEESDSEPEHDGVGSHEATPEPPQRTTEELFQELTGIGPSTSNGTNGNANNNSADRRLGLGTSSS</sequence>
<evidence type="ECO:0000313" key="3">
    <source>
        <dbReference type="Proteomes" id="UP000005237"/>
    </source>
</evidence>
<organism evidence="2 3">
    <name type="scientific">Caenorhabditis japonica</name>
    <dbReference type="NCBI Taxonomy" id="281687"/>
    <lineage>
        <taxon>Eukaryota</taxon>
        <taxon>Metazoa</taxon>
        <taxon>Ecdysozoa</taxon>
        <taxon>Nematoda</taxon>
        <taxon>Chromadorea</taxon>
        <taxon>Rhabditida</taxon>
        <taxon>Rhabditina</taxon>
        <taxon>Rhabditomorpha</taxon>
        <taxon>Rhabditoidea</taxon>
        <taxon>Rhabditidae</taxon>
        <taxon>Peloderinae</taxon>
        <taxon>Caenorhabditis</taxon>
    </lineage>
</organism>
<keyword evidence="3" id="KW-1185">Reference proteome</keyword>
<proteinExistence type="predicted"/>
<dbReference type="EnsemblMetazoa" id="CJA18166.1">
    <property type="protein sequence ID" value="CJA18166.1"/>
    <property type="gene ID" value="WBGene00137369"/>
</dbReference>
<dbReference type="AlphaFoldDB" id="A0A8R1E3S8"/>
<feature type="compositionally biased region" description="Basic and acidic residues" evidence="1">
    <location>
        <begin position="287"/>
        <end position="305"/>
    </location>
</feature>
<feature type="compositionally biased region" description="Low complexity" evidence="1">
    <location>
        <begin position="351"/>
        <end position="363"/>
    </location>
</feature>
<feature type="compositionally biased region" description="Acidic residues" evidence="1">
    <location>
        <begin position="307"/>
        <end position="316"/>
    </location>
</feature>
<feature type="region of interest" description="Disordered" evidence="1">
    <location>
        <begin position="75"/>
        <end position="97"/>
    </location>
</feature>
<feature type="compositionally biased region" description="Polar residues" evidence="1">
    <location>
        <begin position="213"/>
        <end position="228"/>
    </location>
</feature>
<evidence type="ECO:0000313" key="2">
    <source>
        <dbReference type="EnsemblMetazoa" id="CJA18166.1"/>
    </source>
</evidence>
<evidence type="ECO:0000256" key="1">
    <source>
        <dbReference type="SAM" id="MobiDB-lite"/>
    </source>
</evidence>
<feature type="compositionally biased region" description="Basic and acidic residues" evidence="1">
    <location>
        <begin position="124"/>
        <end position="140"/>
    </location>
</feature>